<accession>A0A2S3UJA6</accession>
<reference evidence="1 2" key="1">
    <citation type="submission" date="2018-01" db="EMBL/GenBank/DDBJ databases">
        <title>Genomic Encyclopedia of Archaeal and Bacterial Type Strains, Phase II (KMG-II): from individual species to whole genera.</title>
        <authorList>
            <person name="Goeker M."/>
        </authorList>
    </citation>
    <scope>NUCLEOTIDE SEQUENCE [LARGE SCALE GENOMIC DNA]</scope>
    <source>
        <strain evidence="1 2">DSM 17023</strain>
    </source>
</reference>
<name>A0A2S3UJA6_9HYPH</name>
<dbReference type="AlphaFoldDB" id="A0A2S3UJA6"/>
<dbReference type="Proteomes" id="UP000236959">
    <property type="component" value="Unassembled WGS sequence"/>
</dbReference>
<comment type="caution">
    <text evidence="1">The sequence shown here is derived from an EMBL/GenBank/DDBJ whole genome shotgun (WGS) entry which is preliminary data.</text>
</comment>
<gene>
    <name evidence="1" type="ORF">CLV41_12128</name>
</gene>
<proteinExistence type="predicted"/>
<dbReference type="EMBL" id="PPCN01000021">
    <property type="protein sequence ID" value="POF27802.1"/>
    <property type="molecule type" value="Genomic_DNA"/>
</dbReference>
<organism evidence="1 2">
    <name type="scientific">Roseibium marinum</name>
    <dbReference type="NCBI Taxonomy" id="281252"/>
    <lineage>
        <taxon>Bacteria</taxon>
        <taxon>Pseudomonadati</taxon>
        <taxon>Pseudomonadota</taxon>
        <taxon>Alphaproteobacteria</taxon>
        <taxon>Hyphomicrobiales</taxon>
        <taxon>Stappiaceae</taxon>
        <taxon>Roseibium</taxon>
    </lineage>
</organism>
<evidence type="ECO:0000313" key="2">
    <source>
        <dbReference type="Proteomes" id="UP000236959"/>
    </source>
</evidence>
<evidence type="ECO:0008006" key="3">
    <source>
        <dbReference type="Google" id="ProtNLM"/>
    </source>
</evidence>
<keyword evidence="2" id="KW-1185">Reference proteome</keyword>
<sequence length="470" mass="54113">MDAATIENHDRVISRKVSLPWTLVHNHPEWLPHSADGRCLETELCAAAPSRDIQFCFRTSRDVIDVRGRFRDVLVGRNRYIMKQTVPYFAEQEVHIATYIRSLPVYRTVAEQTGVTFCSYFLLSTSPYRSWVVSEARGVSLSDALVLNSDPTRSVDADETLRTCLLASKRCGVFLAGLLPRNILLLDDKTIEIIDFEECSFVSTEPIYLDRLKYTRIIEQWKSCGAKDPESIFNDHRVFPRSPSKDILSFEDLITFQTIAHFLGRQYDEEDFDEIATYWYLIQPICLAQSTYLEGQDYLQPGEILRFVRSLCDTETYVLFCMSFAAIRVFLPEKVFSEILEFQTRMVAVVLEYGGANSGQINKVELAKNNTRLLVFFNTILFSIVHENMTLPIDRERFQAAFDRIQFSGIPMLDDTFAKMRTALEKECGMIFRSDDMRFNSVRGILENVGATVKYPDATAVIDRLFRFNE</sequence>
<evidence type="ECO:0000313" key="1">
    <source>
        <dbReference type="EMBL" id="POF27802.1"/>
    </source>
</evidence>
<dbReference type="RefSeq" id="WP_146048650.1">
    <property type="nucleotide sequence ID" value="NZ_PPCN01000021.1"/>
</dbReference>
<protein>
    <recommendedName>
        <fullName evidence="3">Protein kinase domain-containing protein</fullName>
    </recommendedName>
</protein>